<gene>
    <name evidence="1" type="ORF">FWK35_00020317</name>
</gene>
<keyword evidence="2" id="KW-1185">Reference proteome</keyword>
<proteinExistence type="predicted"/>
<organism evidence="1 2">
    <name type="scientific">Aphis craccivora</name>
    <name type="common">Cowpea aphid</name>
    <dbReference type="NCBI Taxonomy" id="307492"/>
    <lineage>
        <taxon>Eukaryota</taxon>
        <taxon>Metazoa</taxon>
        <taxon>Ecdysozoa</taxon>
        <taxon>Arthropoda</taxon>
        <taxon>Hexapoda</taxon>
        <taxon>Insecta</taxon>
        <taxon>Pterygota</taxon>
        <taxon>Neoptera</taxon>
        <taxon>Paraneoptera</taxon>
        <taxon>Hemiptera</taxon>
        <taxon>Sternorrhyncha</taxon>
        <taxon>Aphidomorpha</taxon>
        <taxon>Aphidoidea</taxon>
        <taxon>Aphididae</taxon>
        <taxon>Aphidini</taxon>
        <taxon>Aphis</taxon>
        <taxon>Aphis</taxon>
    </lineage>
</organism>
<name>A0A6G0Y333_APHCR</name>
<dbReference type="EMBL" id="VUJU01006494">
    <property type="protein sequence ID" value="KAF0748400.1"/>
    <property type="molecule type" value="Genomic_DNA"/>
</dbReference>
<accession>A0A6G0Y333</accession>
<feature type="non-terminal residue" evidence="1">
    <location>
        <position position="228"/>
    </location>
</feature>
<protein>
    <submittedName>
        <fullName evidence="1">Uncharacterized protein</fullName>
    </submittedName>
</protein>
<dbReference type="Proteomes" id="UP000478052">
    <property type="component" value="Unassembled WGS sequence"/>
</dbReference>
<reference evidence="1 2" key="1">
    <citation type="submission" date="2019-08" db="EMBL/GenBank/DDBJ databases">
        <title>Whole genome of Aphis craccivora.</title>
        <authorList>
            <person name="Voronova N.V."/>
            <person name="Shulinski R.S."/>
            <person name="Bandarenka Y.V."/>
            <person name="Zhorov D.G."/>
            <person name="Warner D."/>
        </authorList>
    </citation>
    <scope>NUCLEOTIDE SEQUENCE [LARGE SCALE GENOMIC DNA]</scope>
    <source>
        <strain evidence="1">180601</strain>
        <tissue evidence="1">Whole Body</tissue>
    </source>
</reference>
<comment type="caution">
    <text evidence="1">The sequence shown here is derived from an EMBL/GenBank/DDBJ whole genome shotgun (WGS) entry which is preliminary data.</text>
</comment>
<dbReference type="AlphaFoldDB" id="A0A6G0Y333"/>
<evidence type="ECO:0000313" key="1">
    <source>
        <dbReference type="EMBL" id="KAF0748400.1"/>
    </source>
</evidence>
<sequence>MSFVRATRSRIPSTRLCAQQHEIRNTVGRHYLSGRSSRINAATGTFDVGRRLTVSKDEAFGNPRALRRRSPGLHADYGTIINKRPVPCSVTEPGSQGLRIFRRQRITGHGARGFKRFSESQATVDVATTAIINRKISAGGSGDYTTPSPINTSVEHEIARPTQADLRGLGTIPTIRHLAVARPTQGRLVQFGRFCLHNFTVARPNKGRLAQFCYTVKNNKTLTKKILQ</sequence>
<evidence type="ECO:0000313" key="2">
    <source>
        <dbReference type="Proteomes" id="UP000478052"/>
    </source>
</evidence>